<dbReference type="NCBIfam" id="NF008245">
    <property type="entry name" value="PRK11021.1"/>
    <property type="match status" value="1"/>
</dbReference>
<dbReference type="InterPro" id="IPR002293">
    <property type="entry name" value="AA/rel_permease1"/>
</dbReference>
<dbReference type="GO" id="GO:0005886">
    <property type="term" value="C:plasma membrane"/>
    <property type="evidence" value="ECO:0007669"/>
    <property type="project" value="UniProtKB-SubCell"/>
</dbReference>
<keyword evidence="8" id="KW-1185">Reference proteome</keyword>
<dbReference type="GO" id="GO:0022857">
    <property type="term" value="F:transmembrane transporter activity"/>
    <property type="evidence" value="ECO:0007669"/>
    <property type="project" value="InterPro"/>
</dbReference>
<keyword evidence="4 6" id="KW-1133">Transmembrane helix</keyword>
<accession>A0A411PGK5</accession>
<dbReference type="Proteomes" id="UP000291106">
    <property type="component" value="Chromosome"/>
</dbReference>
<gene>
    <name evidence="7" type="primary">yjeH</name>
    <name evidence="7" type="ORF">EXU30_08510</name>
</gene>
<name>A0A411PGK5_9GAMM</name>
<feature type="transmembrane region" description="Helical" evidence="6">
    <location>
        <begin position="149"/>
        <end position="167"/>
    </location>
</feature>
<evidence type="ECO:0000256" key="4">
    <source>
        <dbReference type="ARBA" id="ARBA00022989"/>
    </source>
</evidence>
<feature type="transmembrane region" description="Helical" evidence="6">
    <location>
        <begin position="317"/>
        <end position="340"/>
    </location>
</feature>
<keyword evidence="3 6" id="KW-0812">Transmembrane</keyword>
<dbReference type="InterPro" id="IPR050367">
    <property type="entry name" value="APC_superfamily"/>
</dbReference>
<dbReference type="PANTHER" id="PTHR42770">
    <property type="entry name" value="AMINO ACID TRANSPORTER-RELATED"/>
    <property type="match status" value="1"/>
</dbReference>
<dbReference type="RefSeq" id="WP_130599141.1">
    <property type="nucleotide sequence ID" value="NZ_CP036200.1"/>
</dbReference>
<proteinExistence type="predicted"/>
<feature type="transmembrane region" description="Helical" evidence="6">
    <location>
        <begin position="42"/>
        <end position="63"/>
    </location>
</feature>
<feature type="transmembrane region" description="Helical" evidence="6">
    <location>
        <begin position="187"/>
        <end position="209"/>
    </location>
</feature>
<feature type="transmembrane region" description="Helical" evidence="6">
    <location>
        <begin position="346"/>
        <end position="366"/>
    </location>
</feature>
<feature type="transmembrane region" description="Helical" evidence="6">
    <location>
        <begin position="12"/>
        <end position="36"/>
    </location>
</feature>
<dbReference type="Pfam" id="PF13520">
    <property type="entry name" value="AA_permease_2"/>
    <property type="match status" value="1"/>
</dbReference>
<evidence type="ECO:0000256" key="3">
    <source>
        <dbReference type="ARBA" id="ARBA00022692"/>
    </source>
</evidence>
<feature type="transmembrane region" description="Helical" evidence="6">
    <location>
        <begin position="268"/>
        <end position="289"/>
    </location>
</feature>
<reference evidence="7 8" key="1">
    <citation type="submission" date="2019-02" db="EMBL/GenBank/DDBJ databases">
        <title>Shewanella sp. D4-2 isolated from Dokdo Island.</title>
        <authorList>
            <person name="Baek K."/>
        </authorList>
    </citation>
    <scope>NUCLEOTIDE SEQUENCE [LARGE SCALE GENOMIC DNA]</scope>
    <source>
        <strain evidence="7 8">D4-2</strain>
    </source>
</reference>
<feature type="transmembrane region" description="Helical" evidence="6">
    <location>
        <begin position="84"/>
        <end position="108"/>
    </location>
</feature>
<feature type="transmembrane region" description="Helical" evidence="6">
    <location>
        <begin position="120"/>
        <end position="137"/>
    </location>
</feature>
<sequence length="423" mass="45026">MSQSAVGIGRWQGAGLMATTLLGTGVFILPQMSIAIAGEGALWAWAILTLAIIPVALVFGLLAGRIPHAAGPAYYVERVFGKTLGRTIGLCFLLVIPIGAPAAILMTFQFMNAMLPMDGLAQLAVQLLIIVVLLLLNMRGIQVSAKLQFSLTLSIVTVVVLLMGSSSTSLMSADAVTPFAHWQLEPVMLAIGIGFWSFLGIEAMTHLAGDFEKPQKDMLPAMLMGTVLVGVIYLLCTLLLLNTPDATEGVAMIAAFNYWLADTPLAGFGVQIIGILGVASGLATVNVYAASAARLMWSFAEQGVLPKRFAKRNEHGVPLNALLAILSTMAVVMVLTFISGQDLESLIAWSNGVFVVIYLLAMLSAFKLLGAKYRLLIAASCVFCIALGIALGFSMIYVAIMMAIVAPFIWLQKSHHQKRAAKV</sequence>
<keyword evidence="2" id="KW-1003">Cell membrane</keyword>
<evidence type="ECO:0000313" key="8">
    <source>
        <dbReference type="Proteomes" id="UP000291106"/>
    </source>
</evidence>
<dbReference type="EMBL" id="CP036200">
    <property type="protein sequence ID" value="QBF82726.1"/>
    <property type="molecule type" value="Genomic_DNA"/>
</dbReference>
<organism evidence="7 8">
    <name type="scientific">Shewanella maritima</name>
    <dbReference type="NCBI Taxonomy" id="2520507"/>
    <lineage>
        <taxon>Bacteria</taxon>
        <taxon>Pseudomonadati</taxon>
        <taxon>Pseudomonadota</taxon>
        <taxon>Gammaproteobacteria</taxon>
        <taxon>Alteromonadales</taxon>
        <taxon>Shewanellaceae</taxon>
        <taxon>Shewanella</taxon>
    </lineage>
</organism>
<keyword evidence="5 6" id="KW-0472">Membrane</keyword>
<evidence type="ECO:0000256" key="6">
    <source>
        <dbReference type="SAM" id="Phobius"/>
    </source>
</evidence>
<evidence type="ECO:0000256" key="5">
    <source>
        <dbReference type="ARBA" id="ARBA00023136"/>
    </source>
</evidence>
<comment type="subcellular location">
    <subcellularLocation>
        <location evidence="1">Cell membrane</location>
        <topology evidence="1">Multi-pass membrane protein</topology>
    </subcellularLocation>
</comment>
<dbReference type="OrthoDB" id="9117841at2"/>
<dbReference type="Gene3D" id="1.20.1740.10">
    <property type="entry name" value="Amino acid/polyamine transporter I"/>
    <property type="match status" value="1"/>
</dbReference>
<dbReference type="PIRSF" id="PIRSF006060">
    <property type="entry name" value="AA_transporter"/>
    <property type="match status" value="1"/>
</dbReference>
<feature type="transmembrane region" description="Helical" evidence="6">
    <location>
        <begin position="221"/>
        <end position="241"/>
    </location>
</feature>
<dbReference type="AlphaFoldDB" id="A0A411PGK5"/>
<dbReference type="PANTHER" id="PTHR42770:SF13">
    <property type="entry name" value="L-METHIONINE_BRANCHED-CHAIN AMINO ACID EXPORTER YJEH"/>
    <property type="match status" value="1"/>
</dbReference>
<dbReference type="KEGG" id="smai:EXU30_08510"/>
<evidence type="ECO:0000256" key="1">
    <source>
        <dbReference type="ARBA" id="ARBA00004651"/>
    </source>
</evidence>
<evidence type="ECO:0000313" key="7">
    <source>
        <dbReference type="EMBL" id="QBF82726.1"/>
    </source>
</evidence>
<evidence type="ECO:0000256" key="2">
    <source>
        <dbReference type="ARBA" id="ARBA00022475"/>
    </source>
</evidence>
<protein>
    <submittedName>
        <fullName evidence="7">L-methionine/branched-chain amino acid transporter</fullName>
    </submittedName>
</protein>